<feature type="signal peptide" evidence="3">
    <location>
        <begin position="1"/>
        <end position="24"/>
    </location>
</feature>
<feature type="domain" description="Ig-like" evidence="4">
    <location>
        <begin position="30"/>
        <end position="108"/>
    </location>
</feature>
<dbReference type="InterPro" id="IPR036179">
    <property type="entry name" value="Ig-like_dom_sf"/>
</dbReference>
<dbReference type="AlphaFoldDB" id="A0A8T2PE59"/>
<dbReference type="InterPro" id="IPR003006">
    <property type="entry name" value="Ig/MHC_CS"/>
</dbReference>
<dbReference type="InterPro" id="IPR013783">
    <property type="entry name" value="Ig-like_fold"/>
</dbReference>
<dbReference type="SUPFAM" id="SSF48726">
    <property type="entry name" value="Immunoglobulin"/>
    <property type="match status" value="3"/>
</dbReference>
<organism evidence="5 6">
    <name type="scientific">Albula glossodonta</name>
    <name type="common">roundjaw bonefish</name>
    <dbReference type="NCBI Taxonomy" id="121402"/>
    <lineage>
        <taxon>Eukaryota</taxon>
        <taxon>Metazoa</taxon>
        <taxon>Chordata</taxon>
        <taxon>Craniata</taxon>
        <taxon>Vertebrata</taxon>
        <taxon>Euteleostomi</taxon>
        <taxon>Actinopterygii</taxon>
        <taxon>Neopterygii</taxon>
        <taxon>Teleostei</taxon>
        <taxon>Albuliformes</taxon>
        <taxon>Albulidae</taxon>
        <taxon>Albula</taxon>
    </lineage>
</organism>
<dbReference type="GO" id="GO:0030888">
    <property type="term" value="P:regulation of B cell proliferation"/>
    <property type="evidence" value="ECO:0007669"/>
    <property type="project" value="TreeGrafter"/>
</dbReference>
<dbReference type="Pfam" id="PF13927">
    <property type="entry name" value="Ig_3"/>
    <property type="match status" value="3"/>
</dbReference>
<feature type="domain" description="Ig-like" evidence="4">
    <location>
        <begin position="202"/>
        <end position="287"/>
    </location>
</feature>
<dbReference type="Gene3D" id="2.60.40.10">
    <property type="entry name" value="Immunoglobulins"/>
    <property type="match status" value="3"/>
</dbReference>
<evidence type="ECO:0000313" key="6">
    <source>
        <dbReference type="Proteomes" id="UP000824540"/>
    </source>
</evidence>
<dbReference type="EMBL" id="JAFBMS010000007">
    <property type="protein sequence ID" value="KAG9350834.1"/>
    <property type="molecule type" value="Genomic_DNA"/>
</dbReference>
<dbReference type="GO" id="GO:0055037">
    <property type="term" value="C:recycling endosome"/>
    <property type="evidence" value="ECO:0007669"/>
    <property type="project" value="TreeGrafter"/>
</dbReference>
<dbReference type="GO" id="GO:0009897">
    <property type="term" value="C:external side of plasma membrane"/>
    <property type="evidence" value="ECO:0007669"/>
    <property type="project" value="TreeGrafter"/>
</dbReference>
<keyword evidence="3" id="KW-0732">Signal</keyword>
<name>A0A8T2PE59_9TELE</name>
<feature type="domain" description="Ig-like" evidence="4">
    <location>
        <begin position="116"/>
        <end position="197"/>
    </location>
</feature>
<keyword evidence="1" id="KW-0393">Immunoglobulin domain</keyword>
<dbReference type="GO" id="GO:0033691">
    <property type="term" value="F:sialic acid binding"/>
    <property type="evidence" value="ECO:0007669"/>
    <property type="project" value="TreeGrafter"/>
</dbReference>
<dbReference type="GO" id="GO:0042113">
    <property type="term" value="P:B cell activation"/>
    <property type="evidence" value="ECO:0007669"/>
    <property type="project" value="TreeGrafter"/>
</dbReference>
<dbReference type="PANTHER" id="PTHR46958:SF1">
    <property type="entry name" value="B-CELL RECEPTOR CD22"/>
    <property type="match status" value="1"/>
</dbReference>
<evidence type="ECO:0000259" key="4">
    <source>
        <dbReference type="PROSITE" id="PS50835"/>
    </source>
</evidence>
<dbReference type="PANTHER" id="PTHR46958">
    <property type="entry name" value="B-CELL RECEPTOR CD22"/>
    <property type="match status" value="1"/>
</dbReference>
<feature type="chain" id="PRO_5035777556" description="Ig-like domain-containing protein" evidence="3">
    <location>
        <begin position="25"/>
        <end position="331"/>
    </location>
</feature>
<keyword evidence="6" id="KW-1185">Reference proteome</keyword>
<dbReference type="InterPro" id="IPR007110">
    <property type="entry name" value="Ig-like_dom"/>
</dbReference>
<comment type="caution">
    <text evidence="5">The sequence shown here is derived from an EMBL/GenBank/DDBJ whole genome shotgun (WGS) entry which is preliminary data.</text>
</comment>
<feature type="transmembrane region" description="Helical" evidence="2">
    <location>
        <begin position="302"/>
        <end position="325"/>
    </location>
</feature>
<evidence type="ECO:0000313" key="5">
    <source>
        <dbReference type="EMBL" id="KAG9350834.1"/>
    </source>
</evidence>
<dbReference type="PROSITE" id="PS00290">
    <property type="entry name" value="IG_MHC"/>
    <property type="match status" value="1"/>
</dbReference>
<evidence type="ECO:0000256" key="1">
    <source>
        <dbReference type="ARBA" id="ARBA00023319"/>
    </source>
</evidence>
<accession>A0A8T2PE59</accession>
<evidence type="ECO:0000256" key="3">
    <source>
        <dbReference type="SAM" id="SignalP"/>
    </source>
</evidence>
<proteinExistence type="predicted"/>
<dbReference type="GO" id="GO:0042609">
    <property type="term" value="F:CD4 receptor binding"/>
    <property type="evidence" value="ECO:0007669"/>
    <property type="project" value="TreeGrafter"/>
</dbReference>
<reference evidence="5" key="1">
    <citation type="thesis" date="2021" institute="BYU ScholarsArchive" country="Provo, UT, USA">
        <title>Applications of and Algorithms for Genome Assembly and Genomic Analyses with an Emphasis on Marine Teleosts.</title>
        <authorList>
            <person name="Pickett B.D."/>
        </authorList>
    </citation>
    <scope>NUCLEOTIDE SEQUENCE</scope>
    <source>
        <strain evidence="5">HI-2016</strain>
    </source>
</reference>
<evidence type="ECO:0000256" key="2">
    <source>
        <dbReference type="SAM" id="Phobius"/>
    </source>
</evidence>
<dbReference type="OrthoDB" id="10045578at2759"/>
<dbReference type="Proteomes" id="UP000824540">
    <property type="component" value="Unassembled WGS sequence"/>
</dbReference>
<dbReference type="GO" id="GO:0070062">
    <property type="term" value="C:extracellular exosome"/>
    <property type="evidence" value="ECO:0007669"/>
    <property type="project" value="TreeGrafter"/>
</dbReference>
<dbReference type="CDD" id="cd00096">
    <property type="entry name" value="Ig"/>
    <property type="match status" value="1"/>
</dbReference>
<keyword evidence="2" id="KW-1133">Transmembrane helix</keyword>
<dbReference type="InterPro" id="IPR003599">
    <property type="entry name" value="Ig_sub"/>
</dbReference>
<dbReference type="GO" id="GO:0005769">
    <property type="term" value="C:early endosome"/>
    <property type="evidence" value="ECO:0007669"/>
    <property type="project" value="TreeGrafter"/>
</dbReference>
<gene>
    <name evidence="5" type="ORF">JZ751_024723</name>
</gene>
<dbReference type="GO" id="GO:0019903">
    <property type="term" value="F:protein phosphatase binding"/>
    <property type="evidence" value="ECO:0007669"/>
    <property type="project" value="TreeGrafter"/>
</dbReference>
<keyword evidence="2" id="KW-0472">Membrane</keyword>
<dbReference type="SMART" id="SM00408">
    <property type="entry name" value="IGc2"/>
    <property type="match status" value="3"/>
</dbReference>
<dbReference type="GO" id="GO:0050859">
    <property type="term" value="P:negative regulation of B cell receptor signaling pathway"/>
    <property type="evidence" value="ECO:0007669"/>
    <property type="project" value="TreeGrafter"/>
</dbReference>
<protein>
    <recommendedName>
        <fullName evidence="4">Ig-like domain-containing protein</fullName>
    </recommendedName>
</protein>
<sequence length="331" mass="36861">MNVRKTALLWLSIVILITVSRQEAEVKISPAGSEFKVNQGSSLKFTCEYIGSECPEIKYNWKKQSDRDNDGIKIEGRNLTFSSVTLEHDGTYVCQVTCEGNKKGSKITKIRVYDAPTVNAEVKSPLIEGDQILMSCMSDGRPKPSIQWERLGHPWPSSLSRNPNGTVTGVLHRHDRGQYECLASNQVAVVRHKVSLEVQYGPKNTSIMALPQRLIHRGELLNLTCLTDIYPEAHHYTWRKIPAVIMPLGVTMADSSLIIESFQKAHEGVYECEVVHHSGKTERAYFSAELKAEAEEAVPTQLIGAVIGSVLFGIIGGIFIGFLVGKRRRQN</sequence>
<dbReference type="InterPro" id="IPR003598">
    <property type="entry name" value="Ig_sub2"/>
</dbReference>
<dbReference type="SMART" id="SM00409">
    <property type="entry name" value="IG"/>
    <property type="match status" value="3"/>
</dbReference>
<keyword evidence="2" id="KW-0812">Transmembrane</keyword>
<dbReference type="PROSITE" id="PS50835">
    <property type="entry name" value="IG_LIKE"/>
    <property type="match status" value="3"/>
</dbReference>